<comment type="similarity">
    <text evidence="2 10">Belongs to the 2-oxoacid dehydrogenase family.</text>
</comment>
<evidence type="ECO:0000256" key="7">
    <source>
        <dbReference type="ARBA" id="ARBA00023315"/>
    </source>
</evidence>
<keyword evidence="15" id="KW-1185">Reference proteome</keyword>
<keyword evidence="7 10" id="KW-0012">Acyltransferase</keyword>
<feature type="domain" description="Lipoyl-binding" evidence="12">
    <location>
        <begin position="100"/>
        <end position="174"/>
    </location>
</feature>
<evidence type="ECO:0000256" key="3">
    <source>
        <dbReference type="ARBA" id="ARBA00011484"/>
    </source>
</evidence>
<dbReference type="InterPro" id="IPR001078">
    <property type="entry name" value="2-oxoacid_DH_actylTfrase"/>
</dbReference>
<dbReference type="SUPFAM" id="SSF52777">
    <property type="entry name" value="CoA-dependent acyltransferases"/>
    <property type="match status" value="1"/>
</dbReference>
<keyword evidence="5" id="KW-0677">Repeat</keyword>
<dbReference type="Proteomes" id="UP000509429">
    <property type="component" value="Chromosome"/>
</dbReference>
<dbReference type="GO" id="GO:0004742">
    <property type="term" value="F:dihydrolipoyllysine-residue acetyltransferase activity"/>
    <property type="evidence" value="ECO:0007669"/>
    <property type="project" value="UniProtKB-EC"/>
</dbReference>
<dbReference type="PROSITE" id="PS00189">
    <property type="entry name" value="LIPOYL"/>
    <property type="match status" value="2"/>
</dbReference>
<dbReference type="InterPro" id="IPR004167">
    <property type="entry name" value="PSBD"/>
</dbReference>
<feature type="region of interest" description="Disordered" evidence="11">
    <location>
        <begin position="182"/>
        <end position="227"/>
    </location>
</feature>
<dbReference type="InterPro" id="IPR011053">
    <property type="entry name" value="Single_hybrid_motif"/>
</dbReference>
<evidence type="ECO:0000256" key="8">
    <source>
        <dbReference type="ARBA" id="ARBA00025211"/>
    </source>
</evidence>
<comment type="cofactor">
    <cofactor evidence="1 10">
        <name>(R)-lipoate</name>
        <dbReference type="ChEBI" id="CHEBI:83088"/>
    </cofactor>
</comment>
<dbReference type="Pfam" id="PF00198">
    <property type="entry name" value="2-oxoacid_dh"/>
    <property type="match status" value="1"/>
</dbReference>
<dbReference type="InterPro" id="IPR023213">
    <property type="entry name" value="CAT-like_dom_sf"/>
</dbReference>
<dbReference type="Pfam" id="PF00364">
    <property type="entry name" value="Biotin_lipoyl"/>
    <property type="match status" value="2"/>
</dbReference>
<comment type="function">
    <text evidence="8">The pyruvate dehydrogenase complex catalyzes the overall conversion of pyruvate to acetyl-CoA and CO(2). It contains multiple copies of three enzymatic components: pyruvate dehydrogenase (E1), dihydrolipoamide acetyltransferase (E2) and lipoamide dehydrogenase (E3).</text>
</comment>
<evidence type="ECO:0000313" key="15">
    <source>
        <dbReference type="Proteomes" id="UP000509429"/>
    </source>
</evidence>
<dbReference type="PANTHER" id="PTHR43178">
    <property type="entry name" value="DIHYDROLIPOAMIDE ACETYLTRANSFERASE COMPONENT OF PYRUVATE DEHYDROGENASE COMPLEX"/>
    <property type="match status" value="1"/>
</dbReference>
<organism evidence="14 15">
    <name type="scientific">Candidatus Ruthia endofausta</name>
    <dbReference type="NCBI Taxonomy" id="2738852"/>
    <lineage>
        <taxon>Bacteria</taxon>
        <taxon>Pseudomonadati</taxon>
        <taxon>Pseudomonadota</taxon>
        <taxon>Gammaproteobacteria</taxon>
        <taxon>Candidatus Pseudothioglobaceae</taxon>
        <taxon>Candidatus Ruthturnera</taxon>
    </lineage>
</organism>
<keyword evidence="4 10" id="KW-0808">Transferase</keyword>
<dbReference type="PROSITE" id="PS50968">
    <property type="entry name" value="BIOTINYL_LIPOYL"/>
    <property type="match status" value="2"/>
</dbReference>
<dbReference type="InterPro" id="IPR036625">
    <property type="entry name" value="E3-bd_dom_sf"/>
</dbReference>
<dbReference type="Gene3D" id="2.40.50.100">
    <property type="match status" value="2"/>
</dbReference>
<evidence type="ECO:0000256" key="6">
    <source>
        <dbReference type="ARBA" id="ARBA00022823"/>
    </source>
</evidence>
<feature type="compositionally biased region" description="Low complexity" evidence="11">
    <location>
        <begin position="201"/>
        <end position="218"/>
    </location>
</feature>
<dbReference type="CDD" id="cd06849">
    <property type="entry name" value="lipoyl_domain"/>
    <property type="match status" value="2"/>
</dbReference>
<evidence type="ECO:0000313" key="14">
    <source>
        <dbReference type="EMBL" id="QKQ24446.1"/>
    </source>
</evidence>
<evidence type="ECO:0000256" key="2">
    <source>
        <dbReference type="ARBA" id="ARBA00007317"/>
    </source>
</evidence>
<dbReference type="GO" id="GO:0005737">
    <property type="term" value="C:cytoplasm"/>
    <property type="evidence" value="ECO:0007669"/>
    <property type="project" value="TreeGrafter"/>
</dbReference>
<dbReference type="GO" id="GO:0006086">
    <property type="term" value="P:pyruvate decarboxylation to acetyl-CoA"/>
    <property type="evidence" value="ECO:0007669"/>
    <property type="project" value="TreeGrafter"/>
</dbReference>
<evidence type="ECO:0000256" key="9">
    <source>
        <dbReference type="ARBA" id="ARBA00048370"/>
    </source>
</evidence>
<dbReference type="Gene3D" id="3.30.559.10">
    <property type="entry name" value="Chloramphenicol acetyltransferase-like domain"/>
    <property type="match status" value="1"/>
</dbReference>
<accession>A0A6N0HQ47</accession>
<dbReference type="Gene3D" id="4.10.320.10">
    <property type="entry name" value="E3-binding domain"/>
    <property type="match status" value="1"/>
</dbReference>
<dbReference type="GO" id="GO:0031405">
    <property type="term" value="F:lipoic acid binding"/>
    <property type="evidence" value="ECO:0007669"/>
    <property type="project" value="TreeGrafter"/>
</dbReference>
<evidence type="ECO:0000256" key="4">
    <source>
        <dbReference type="ARBA" id="ARBA00022679"/>
    </source>
</evidence>
<name>A0A6N0HQ47_9GAMM</name>
<dbReference type="InterPro" id="IPR003016">
    <property type="entry name" value="2-oxoA_DH_lipoyl-BS"/>
</dbReference>
<dbReference type="PANTHER" id="PTHR43178:SF2">
    <property type="entry name" value="DIHYDROLIPOYLLYSINE-RESIDUE ACETYLTRANSFERASE COMPONENT OF PYRUVATE DEHYDROGENASE COMPLEX"/>
    <property type="match status" value="1"/>
</dbReference>
<dbReference type="InterPro" id="IPR050743">
    <property type="entry name" value="2-oxoacid_DH_E2_comp"/>
</dbReference>
<evidence type="ECO:0000256" key="10">
    <source>
        <dbReference type="RuleBase" id="RU003423"/>
    </source>
</evidence>
<sequence>MTSIKNIALPDIGDFNEVEIIEILVNIGDKINIDDSIITLESDKASMEIPSPFSGIVTKIEINIGDKIKQDDVILSVENEDDDFQNTNQSAETEHFKPQILPVVVPDIGDFNEIEVIEILVNVGDELSVEDSIITLESDKASMEIPTPVAGTVIDINVALGDKISLGALILNIESMDVEKAPKTPAETKTESLVLPPPTPTSSTPISVTTNTNQTVSTLPKGNSHASPSIRKLARELGIDLSSVTGTGQKGRILDVDLKGYVKQIMTSDNLGIAIPKTPLIDFSKFGDTETLVLSRINKLSGKHLTVCWLNIPHVTQFDEVNINQMEVYRQKQKANDVKLTPLVFIMKALVRTLQNHPRFNASLDESGENLIIKKYFNLGIAMDTPKGLVVPVIRDVEQKSLIDLAKELFEISKNAREGKLEPASMQGSGLTISSLGGIGGTQFTPIVNAPEVAILGVSRSYFKPIWDGKNFIPTLTLPLALSYDHRVIDGAQGGRFMAELNNTLRDMKGIV</sequence>
<dbReference type="FunFam" id="2.40.50.100:FF:000009">
    <property type="entry name" value="Acetyltransferase component of pyruvate dehydrogenase complex"/>
    <property type="match status" value="1"/>
</dbReference>
<proteinExistence type="inferred from homology"/>
<feature type="domain" description="Peripheral subunit-binding (PSBD)" evidence="13">
    <location>
        <begin position="225"/>
        <end position="262"/>
    </location>
</feature>
<feature type="domain" description="Lipoyl-binding" evidence="12">
    <location>
        <begin position="4"/>
        <end position="78"/>
    </location>
</feature>
<evidence type="ECO:0000256" key="5">
    <source>
        <dbReference type="ARBA" id="ARBA00022737"/>
    </source>
</evidence>
<evidence type="ECO:0000256" key="1">
    <source>
        <dbReference type="ARBA" id="ARBA00001938"/>
    </source>
</evidence>
<reference evidence="14 15" key="1">
    <citation type="submission" date="2020-05" db="EMBL/GenBank/DDBJ databases">
        <title>Horizontal transmission and recombination maintain forever young bacterial symbiont genomes.</title>
        <authorList>
            <person name="Russell S.L."/>
            <person name="Pepper-Tunick E."/>
            <person name="Svedberg J."/>
            <person name="Byrne A."/>
            <person name="Ruelas Castillo J."/>
            <person name="Vollmers C."/>
            <person name="Beinart R.A."/>
            <person name="Corbett-Detig R."/>
        </authorList>
    </citation>
    <scope>NUCLEOTIDE SEQUENCE [LARGE SCALE GENOMIC DNA]</scope>
    <source>
        <strain evidence="14">JDF_Ridge</strain>
    </source>
</reference>
<dbReference type="EMBL" id="CP054490">
    <property type="protein sequence ID" value="QKQ24446.1"/>
    <property type="molecule type" value="Genomic_DNA"/>
</dbReference>
<dbReference type="Pfam" id="PF02817">
    <property type="entry name" value="E3_binding"/>
    <property type="match status" value="1"/>
</dbReference>
<dbReference type="SUPFAM" id="SSF51230">
    <property type="entry name" value="Single hybrid motif"/>
    <property type="match status" value="2"/>
</dbReference>
<dbReference type="PROSITE" id="PS51826">
    <property type="entry name" value="PSBD"/>
    <property type="match status" value="1"/>
</dbReference>
<dbReference type="RefSeq" id="WP_174605883.1">
    <property type="nucleotide sequence ID" value="NZ_CP054490.1"/>
</dbReference>
<evidence type="ECO:0000259" key="13">
    <source>
        <dbReference type="PROSITE" id="PS51826"/>
    </source>
</evidence>
<evidence type="ECO:0000256" key="11">
    <source>
        <dbReference type="SAM" id="MobiDB-lite"/>
    </source>
</evidence>
<protein>
    <recommendedName>
        <fullName evidence="10">Dihydrolipoamide acetyltransferase component of pyruvate dehydrogenase complex</fullName>
        <ecNumber evidence="10">2.3.1.-</ecNumber>
    </recommendedName>
</protein>
<dbReference type="AlphaFoldDB" id="A0A6N0HQ47"/>
<gene>
    <name evidence="14" type="ORF">HUE58_04825</name>
</gene>
<dbReference type="InterPro" id="IPR000089">
    <property type="entry name" value="Biotin_lipoyl"/>
</dbReference>
<keyword evidence="6 10" id="KW-0450">Lipoyl</keyword>
<comment type="catalytic activity">
    <reaction evidence="9">
        <text>N(6)-[(R)-dihydrolipoyl]-L-lysyl-[protein] + acetyl-CoA = N(6)-[(R)-S(8)-acetyldihydrolipoyl]-L-lysyl-[protein] + CoA</text>
        <dbReference type="Rhea" id="RHEA:17017"/>
        <dbReference type="Rhea" id="RHEA-COMP:10475"/>
        <dbReference type="Rhea" id="RHEA-COMP:10478"/>
        <dbReference type="ChEBI" id="CHEBI:57287"/>
        <dbReference type="ChEBI" id="CHEBI:57288"/>
        <dbReference type="ChEBI" id="CHEBI:83100"/>
        <dbReference type="ChEBI" id="CHEBI:83111"/>
        <dbReference type="EC" id="2.3.1.12"/>
    </reaction>
</comment>
<dbReference type="KEGG" id="reo:HUE58_04825"/>
<comment type="subunit">
    <text evidence="3">Forms a 24-polypeptide structural core with octahedral symmetry.</text>
</comment>
<dbReference type="FunFam" id="3.30.559.10:FF:000004">
    <property type="entry name" value="Acetyltransferase component of pyruvate dehydrogenase complex"/>
    <property type="match status" value="1"/>
</dbReference>
<evidence type="ECO:0000259" key="12">
    <source>
        <dbReference type="PROSITE" id="PS50968"/>
    </source>
</evidence>
<dbReference type="EC" id="2.3.1.-" evidence="10"/>
<dbReference type="SUPFAM" id="SSF47005">
    <property type="entry name" value="Peripheral subunit-binding domain of 2-oxo acid dehydrogenase complex"/>
    <property type="match status" value="1"/>
</dbReference>